<dbReference type="EMBL" id="JAUQTB010000005">
    <property type="protein sequence ID" value="MDO7906992.1"/>
    <property type="molecule type" value="Genomic_DNA"/>
</dbReference>
<gene>
    <name evidence="1" type="ORF">Q5741_11250</name>
</gene>
<evidence type="ECO:0000313" key="2">
    <source>
        <dbReference type="Proteomes" id="UP001240171"/>
    </source>
</evidence>
<dbReference type="RefSeq" id="WP_305024193.1">
    <property type="nucleotide sequence ID" value="NZ_JAUQTB010000005.1"/>
</dbReference>
<reference evidence="1 2" key="1">
    <citation type="submission" date="2023-07" db="EMBL/GenBank/DDBJ databases">
        <title>Paenibacillus sp. JX-17 nov. isolated from soil.</title>
        <authorList>
            <person name="Wan Y."/>
            <person name="Liu B."/>
        </authorList>
    </citation>
    <scope>NUCLEOTIDE SEQUENCE [LARGE SCALE GENOMIC DNA]</scope>
    <source>
        <strain evidence="1 2">JX-17</strain>
    </source>
</reference>
<comment type="caution">
    <text evidence="1">The sequence shown here is derived from an EMBL/GenBank/DDBJ whole genome shotgun (WGS) entry which is preliminary data.</text>
</comment>
<protein>
    <submittedName>
        <fullName evidence="1">Uncharacterized protein</fullName>
    </submittedName>
</protein>
<name>A0ABT9CCK1_9BACL</name>
<dbReference type="Proteomes" id="UP001240171">
    <property type="component" value="Unassembled WGS sequence"/>
</dbReference>
<evidence type="ECO:0000313" key="1">
    <source>
        <dbReference type="EMBL" id="MDO7906992.1"/>
    </source>
</evidence>
<sequence length="101" mass="11349">MSYLRQERAAKLAMMESIAASQQALARMLHCIADISSYSDSTAKSLAENIRLLTQYQGQMAFVISGIEWQRQHYGTPSLPWFNEACDAVWYAVRGVLEGSE</sequence>
<proteinExistence type="predicted"/>
<accession>A0ABT9CCK1</accession>
<keyword evidence="2" id="KW-1185">Reference proteome</keyword>
<organism evidence="1 2">
    <name type="scientific">Paenibacillus lacisoli</name>
    <dbReference type="NCBI Taxonomy" id="3064525"/>
    <lineage>
        <taxon>Bacteria</taxon>
        <taxon>Bacillati</taxon>
        <taxon>Bacillota</taxon>
        <taxon>Bacilli</taxon>
        <taxon>Bacillales</taxon>
        <taxon>Paenibacillaceae</taxon>
        <taxon>Paenibacillus</taxon>
    </lineage>
</organism>